<proteinExistence type="predicted"/>
<evidence type="ECO:0000313" key="3">
    <source>
        <dbReference type="Proteomes" id="UP000030518"/>
    </source>
</evidence>
<reference evidence="2 3" key="1">
    <citation type="submission" date="2014-09" db="EMBL/GenBank/DDBJ databases">
        <title>Genome sequences of Lysobacter dokdonensis DS-58.</title>
        <authorList>
            <person name="Kim J.F."/>
            <person name="Kwak M.-J."/>
        </authorList>
    </citation>
    <scope>NUCLEOTIDE SEQUENCE [LARGE SCALE GENOMIC DNA]</scope>
    <source>
        <strain evidence="2 3">DS-58</strain>
    </source>
</reference>
<dbReference type="EMBL" id="JRKJ01000005">
    <property type="protein sequence ID" value="KGQ19801.1"/>
    <property type="molecule type" value="Genomic_DNA"/>
</dbReference>
<dbReference type="AlphaFoldDB" id="A0A0A2WHZ0"/>
<feature type="region of interest" description="Disordered" evidence="1">
    <location>
        <begin position="14"/>
        <end position="48"/>
    </location>
</feature>
<dbReference type="PATRIC" id="fig|1300345.3.peg.879"/>
<gene>
    <name evidence="2" type="ORF">LF41_2303</name>
</gene>
<accession>A0A0A2WHZ0</accession>
<dbReference type="STRING" id="1300345.LF41_2303"/>
<dbReference type="Proteomes" id="UP000030518">
    <property type="component" value="Unassembled WGS sequence"/>
</dbReference>
<evidence type="ECO:0000256" key="1">
    <source>
        <dbReference type="SAM" id="MobiDB-lite"/>
    </source>
</evidence>
<name>A0A0A2WHZ0_9GAMM</name>
<evidence type="ECO:0000313" key="2">
    <source>
        <dbReference type="EMBL" id="KGQ19801.1"/>
    </source>
</evidence>
<sequence>MRAFHNRCVTLGCSRYDRGVTPPSAGKKKGATLRPRPSRDPWGSRSYQ</sequence>
<comment type="caution">
    <text evidence="2">The sequence shown here is derived from an EMBL/GenBank/DDBJ whole genome shotgun (WGS) entry which is preliminary data.</text>
</comment>
<organism evidence="2 3">
    <name type="scientific">Lysobacter dokdonensis DS-58</name>
    <dbReference type="NCBI Taxonomy" id="1300345"/>
    <lineage>
        <taxon>Bacteria</taxon>
        <taxon>Pseudomonadati</taxon>
        <taxon>Pseudomonadota</taxon>
        <taxon>Gammaproteobacteria</taxon>
        <taxon>Lysobacterales</taxon>
        <taxon>Lysobacteraceae</taxon>
        <taxon>Noviluteimonas</taxon>
    </lineage>
</organism>
<keyword evidence="3" id="KW-1185">Reference proteome</keyword>
<protein>
    <submittedName>
        <fullName evidence="2">Uncharacterized protein</fullName>
    </submittedName>
</protein>